<sequence length="67" mass="7495">MTTQSNPNRASMFFINHGTSYEKYFNKFANSELVLLRGPGGYGHVDRSRGHGREEEGGVELSLGRPH</sequence>
<dbReference type="AlphaFoldDB" id="A0A834M3Q0"/>
<feature type="compositionally biased region" description="Basic and acidic residues" evidence="1">
    <location>
        <begin position="44"/>
        <end position="56"/>
    </location>
</feature>
<dbReference type="EMBL" id="JAACXV010014032">
    <property type="protein sequence ID" value="KAF7270971.1"/>
    <property type="molecule type" value="Genomic_DNA"/>
</dbReference>
<dbReference type="Proteomes" id="UP000625711">
    <property type="component" value="Unassembled WGS sequence"/>
</dbReference>
<evidence type="ECO:0000313" key="2">
    <source>
        <dbReference type="EMBL" id="KAF7270971.1"/>
    </source>
</evidence>
<protein>
    <submittedName>
        <fullName evidence="2">Uncharacterized protein</fullName>
    </submittedName>
</protein>
<name>A0A834M3Q0_RHYFE</name>
<keyword evidence="3" id="KW-1185">Reference proteome</keyword>
<proteinExistence type="predicted"/>
<reference evidence="2" key="1">
    <citation type="submission" date="2020-08" db="EMBL/GenBank/DDBJ databases">
        <title>Genome sequencing and assembly of the red palm weevil Rhynchophorus ferrugineus.</title>
        <authorList>
            <person name="Dias G.B."/>
            <person name="Bergman C.M."/>
            <person name="Manee M."/>
        </authorList>
    </citation>
    <scope>NUCLEOTIDE SEQUENCE</scope>
    <source>
        <strain evidence="2">AA-2017</strain>
        <tissue evidence="2">Whole larva</tissue>
    </source>
</reference>
<evidence type="ECO:0000313" key="3">
    <source>
        <dbReference type="Proteomes" id="UP000625711"/>
    </source>
</evidence>
<feature type="region of interest" description="Disordered" evidence="1">
    <location>
        <begin position="41"/>
        <end position="67"/>
    </location>
</feature>
<evidence type="ECO:0000256" key="1">
    <source>
        <dbReference type="SAM" id="MobiDB-lite"/>
    </source>
</evidence>
<gene>
    <name evidence="2" type="ORF">GWI33_016103</name>
</gene>
<accession>A0A834M3Q0</accession>
<organism evidence="2 3">
    <name type="scientific">Rhynchophorus ferrugineus</name>
    <name type="common">Red palm weevil</name>
    <name type="synonym">Curculio ferrugineus</name>
    <dbReference type="NCBI Taxonomy" id="354439"/>
    <lineage>
        <taxon>Eukaryota</taxon>
        <taxon>Metazoa</taxon>
        <taxon>Ecdysozoa</taxon>
        <taxon>Arthropoda</taxon>
        <taxon>Hexapoda</taxon>
        <taxon>Insecta</taxon>
        <taxon>Pterygota</taxon>
        <taxon>Neoptera</taxon>
        <taxon>Endopterygota</taxon>
        <taxon>Coleoptera</taxon>
        <taxon>Polyphaga</taxon>
        <taxon>Cucujiformia</taxon>
        <taxon>Curculionidae</taxon>
        <taxon>Dryophthorinae</taxon>
        <taxon>Rhynchophorus</taxon>
    </lineage>
</organism>
<comment type="caution">
    <text evidence="2">The sequence shown here is derived from an EMBL/GenBank/DDBJ whole genome shotgun (WGS) entry which is preliminary data.</text>
</comment>